<gene>
    <name evidence="2" type="ORF">LVIROSA_LOCUS19069</name>
</gene>
<keyword evidence="3" id="KW-1185">Reference proteome</keyword>
<evidence type="ECO:0000256" key="1">
    <source>
        <dbReference type="SAM" id="MobiDB-lite"/>
    </source>
</evidence>
<proteinExistence type="predicted"/>
<evidence type="ECO:0000313" key="2">
    <source>
        <dbReference type="EMBL" id="CAH1432421.1"/>
    </source>
</evidence>
<dbReference type="AlphaFoldDB" id="A0AAU9N3K4"/>
<name>A0AAU9N3K4_9ASTR</name>
<evidence type="ECO:0000313" key="3">
    <source>
        <dbReference type="Proteomes" id="UP001157418"/>
    </source>
</evidence>
<feature type="region of interest" description="Disordered" evidence="1">
    <location>
        <begin position="1"/>
        <end position="50"/>
    </location>
</feature>
<comment type="caution">
    <text evidence="2">The sequence shown here is derived from an EMBL/GenBank/DDBJ whole genome shotgun (WGS) entry which is preliminary data.</text>
</comment>
<organism evidence="2 3">
    <name type="scientific">Lactuca virosa</name>
    <dbReference type="NCBI Taxonomy" id="75947"/>
    <lineage>
        <taxon>Eukaryota</taxon>
        <taxon>Viridiplantae</taxon>
        <taxon>Streptophyta</taxon>
        <taxon>Embryophyta</taxon>
        <taxon>Tracheophyta</taxon>
        <taxon>Spermatophyta</taxon>
        <taxon>Magnoliopsida</taxon>
        <taxon>eudicotyledons</taxon>
        <taxon>Gunneridae</taxon>
        <taxon>Pentapetalae</taxon>
        <taxon>asterids</taxon>
        <taxon>campanulids</taxon>
        <taxon>Asterales</taxon>
        <taxon>Asteraceae</taxon>
        <taxon>Cichorioideae</taxon>
        <taxon>Cichorieae</taxon>
        <taxon>Lactucinae</taxon>
        <taxon>Lactuca</taxon>
    </lineage>
</organism>
<accession>A0AAU9N3K4</accession>
<sequence length="120" mass="13595">MIPIKQSNEKKREENQLPIGATPLKSRSAKPHRDHSSSNRRSTIPNTPLIGVCSHTPPYCFVARRTDRRTLLRTGNREAGHLSAPSYSGCIFLNNIRISIFNGESLIDFRSDITVYIRVF</sequence>
<reference evidence="2 3" key="1">
    <citation type="submission" date="2022-01" db="EMBL/GenBank/DDBJ databases">
        <authorList>
            <person name="Xiong W."/>
            <person name="Schranz E."/>
        </authorList>
    </citation>
    <scope>NUCLEOTIDE SEQUENCE [LARGE SCALE GENOMIC DNA]</scope>
</reference>
<protein>
    <submittedName>
        <fullName evidence="2">Uncharacterized protein</fullName>
    </submittedName>
</protein>
<dbReference type="EMBL" id="CAKMRJ010003334">
    <property type="protein sequence ID" value="CAH1432421.1"/>
    <property type="molecule type" value="Genomic_DNA"/>
</dbReference>
<dbReference type="Proteomes" id="UP001157418">
    <property type="component" value="Unassembled WGS sequence"/>
</dbReference>